<feature type="domain" description="Flagellar basal body rod protein N-terminal" evidence="7">
    <location>
        <begin position="12"/>
        <end position="38"/>
    </location>
</feature>
<evidence type="ECO:0000256" key="3">
    <source>
        <dbReference type="ARBA" id="ARBA00014376"/>
    </source>
</evidence>
<dbReference type="PIRSF" id="PIRSF002889">
    <property type="entry name" value="Rod_FlgB"/>
    <property type="match status" value="1"/>
</dbReference>
<dbReference type="NCBIfam" id="TIGR01396">
    <property type="entry name" value="FlgB"/>
    <property type="match status" value="1"/>
</dbReference>
<evidence type="ECO:0000256" key="6">
    <source>
        <dbReference type="PIRNR" id="PIRNR002889"/>
    </source>
</evidence>
<evidence type="ECO:0000256" key="4">
    <source>
        <dbReference type="ARBA" id="ARBA00023143"/>
    </source>
</evidence>
<protein>
    <recommendedName>
        <fullName evidence="3 6">Flagellar basal body rod protein FlgB</fullName>
    </recommendedName>
</protein>
<evidence type="ECO:0000256" key="2">
    <source>
        <dbReference type="ARBA" id="ARBA00009677"/>
    </source>
</evidence>
<accession>A0A248TCW7</accession>
<gene>
    <name evidence="8" type="ORF">CKF48_00635</name>
</gene>
<reference evidence="8 9" key="1">
    <citation type="submission" date="2017-08" db="EMBL/GenBank/DDBJ databases">
        <title>Complete Genome Sequence of Bacillus kochii Oregon-R-modENCODE STRAIN BDGP4, isolated from Drosophila melanogaster gut.</title>
        <authorList>
            <person name="Wan K.H."/>
            <person name="Yu C."/>
            <person name="Park S."/>
            <person name="Hammonds A.S."/>
            <person name="Booth B.W."/>
            <person name="Celniker S.E."/>
        </authorList>
    </citation>
    <scope>NUCLEOTIDE SEQUENCE [LARGE SCALE GENOMIC DNA]</scope>
    <source>
        <strain evidence="8 9">BDGP4</strain>
    </source>
</reference>
<keyword evidence="4 6" id="KW-0975">Bacterial flagellum</keyword>
<keyword evidence="8" id="KW-0966">Cell projection</keyword>
<keyword evidence="8" id="KW-0282">Flagellum</keyword>
<evidence type="ECO:0000256" key="5">
    <source>
        <dbReference type="ARBA" id="ARBA00024934"/>
    </source>
</evidence>
<dbReference type="InterPro" id="IPR006300">
    <property type="entry name" value="FlgB"/>
</dbReference>
<evidence type="ECO:0000256" key="1">
    <source>
        <dbReference type="ARBA" id="ARBA00004117"/>
    </source>
</evidence>
<organism evidence="8 9">
    <name type="scientific">Cytobacillus kochii</name>
    <dbReference type="NCBI Taxonomy" id="859143"/>
    <lineage>
        <taxon>Bacteria</taxon>
        <taxon>Bacillati</taxon>
        <taxon>Bacillota</taxon>
        <taxon>Bacilli</taxon>
        <taxon>Bacillales</taxon>
        <taxon>Bacillaceae</taxon>
        <taxon>Cytobacillus</taxon>
    </lineage>
</organism>
<dbReference type="PANTHER" id="PTHR30435:SF12">
    <property type="entry name" value="FLAGELLAR BASAL BODY ROD PROTEIN FLGB"/>
    <property type="match status" value="1"/>
</dbReference>
<dbReference type="EMBL" id="CP022983">
    <property type="protein sequence ID" value="ASV65960.1"/>
    <property type="molecule type" value="Genomic_DNA"/>
</dbReference>
<evidence type="ECO:0000313" key="9">
    <source>
        <dbReference type="Proteomes" id="UP000215137"/>
    </source>
</evidence>
<dbReference type="AlphaFoldDB" id="A0A248TCW7"/>
<comment type="similarity">
    <text evidence="2 6">Belongs to the flagella basal body rod proteins family.</text>
</comment>
<dbReference type="Pfam" id="PF00460">
    <property type="entry name" value="Flg_bb_rod"/>
    <property type="match status" value="1"/>
</dbReference>
<keyword evidence="9" id="KW-1185">Reference proteome</keyword>
<dbReference type="GO" id="GO:0030694">
    <property type="term" value="C:bacterial-type flagellum basal body, rod"/>
    <property type="evidence" value="ECO:0007669"/>
    <property type="project" value="InterPro"/>
</dbReference>
<dbReference type="RefSeq" id="WP_095369535.1">
    <property type="nucleotide sequence ID" value="NZ_CP022983.1"/>
</dbReference>
<keyword evidence="8" id="KW-0969">Cilium</keyword>
<evidence type="ECO:0000259" key="7">
    <source>
        <dbReference type="Pfam" id="PF00460"/>
    </source>
</evidence>
<sequence>MKVFSQSMSIIENAIQQTSTKQKVISQNIANVDTPGYKAKDVSFKSAFDSALSNMNTYKTDERHFDLTPSNLNTTVLTKKNVTYNESGNSVDMDQEMSELAANQIQYNALVDRMSSKFNGLENVIKGGR</sequence>
<comment type="function">
    <text evidence="5 6">Structural component of flagellum, the bacterial motility apparatus. Part of the rod structure of flagellar basal body.</text>
</comment>
<dbReference type="InterPro" id="IPR001444">
    <property type="entry name" value="Flag_bb_rod_N"/>
</dbReference>
<proteinExistence type="inferred from homology"/>
<dbReference type="Proteomes" id="UP000215137">
    <property type="component" value="Chromosome"/>
</dbReference>
<comment type="subunit">
    <text evidence="6">The basal body constitutes a major portion of the flagellar organelle and consists of a number of rings mounted on a central rod.</text>
</comment>
<dbReference type="OrthoDB" id="9792068at2"/>
<evidence type="ECO:0000313" key="8">
    <source>
        <dbReference type="EMBL" id="ASV65960.1"/>
    </source>
</evidence>
<comment type="subcellular location">
    <subcellularLocation>
        <location evidence="1 6">Bacterial flagellum basal body</location>
    </subcellularLocation>
</comment>
<name>A0A248TCW7_9BACI</name>
<dbReference type="GO" id="GO:0071978">
    <property type="term" value="P:bacterial-type flagellum-dependent swarming motility"/>
    <property type="evidence" value="ECO:0007669"/>
    <property type="project" value="TreeGrafter"/>
</dbReference>
<dbReference type="PANTHER" id="PTHR30435">
    <property type="entry name" value="FLAGELLAR PROTEIN"/>
    <property type="match status" value="1"/>
</dbReference>
<dbReference type="KEGG" id="bko:CKF48_00635"/>